<keyword evidence="1" id="KW-0378">Hydrolase</keyword>
<proteinExistence type="predicted"/>
<dbReference type="Gene3D" id="3.40.50.1000">
    <property type="entry name" value="HAD superfamily/HAD-like"/>
    <property type="match status" value="1"/>
</dbReference>
<dbReference type="NCBIfam" id="TIGR01488">
    <property type="entry name" value="HAD-SF-IB"/>
    <property type="match status" value="1"/>
</dbReference>
<accession>A0A0E3U831</accession>
<dbReference type="OrthoDB" id="9784466at2"/>
<name>A0A0E3U831_9BURK</name>
<dbReference type="GO" id="GO:0000287">
    <property type="term" value="F:magnesium ion binding"/>
    <property type="evidence" value="ECO:0007669"/>
    <property type="project" value="TreeGrafter"/>
</dbReference>
<dbReference type="InterPro" id="IPR006385">
    <property type="entry name" value="HAD_hydro_SerB1"/>
</dbReference>
<dbReference type="GO" id="GO:0006564">
    <property type="term" value="P:L-serine biosynthetic process"/>
    <property type="evidence" value="ECO:0007669"/>
    <property type="project" value="TreeGrafter"/>
</dbReference>
<dbReference type="PATRIC" id="fig|573737.6.peg.4545"/>
<dbReference type="PANTHER" id="PTHR43344">
    <property type="entry name" value="PHOSPHOSERINE PHOSPHATASE"/>
    <property type="match status" value="1"/>
</dbReference>
<sequence length="216" mass="23798">MRDASIVAAFDFDGTLSTTDSLRVFVRRTVGTPRFVAGALLASPWLIGAALKLVNRGTAKAAFLRAVFAGRSRAQLEADARDFIVHQLPGLLRPEMLARVRQHRALGHRIVLVSASPGLYLRPWAASVGFEAVLSTELAFDAQDRFIGTFAQPNCWGPEKVRRLEAWWDDALPRVLFAYGDSRGDKEMAERADHAWIRGQGKLMPLTDADAPTRAS</sequence>
<dbReference type="InterPro" id="IPR050582">
    <property type="entry name" value="HAD-like_SerB"/>
</dbReference>
<dbReference type="PANTHER" id="PTHR43344:SF14">
    <property type="entry name" value="HAD-IB FAMILY HYDROLASE"/>
    <property type="match status" value="1"/>
</dbReference>
<dbReference type="Proteomes" id="UP000035050">
    <property type="component" value="Chromosome"/>
</dbReference>
<reference evidence="1" key="1">
    <citation type="submission" date="2016-06" db="EMBL/GenBank/DDBJ databases">
        <title>Pandoraea oxalativorans DSM 23570 Genome Sequencing.</title>
        <authorList>
            <person name="Ee R."/>
            <person name="Lim Y.-L."/>
            <person name="Yong D."/>
            <person name="Yin W.-F."/>
            <person name="Chan K.-G."/>
        </authorList>
    </citation>
    <scope>NUCLEOTIDE SEQUENCE</scope>
    <source>
        <strain evidence="1">DSM 23570</strain>
    </source>
</reference>
<evidence type="ECO:0000313" key="1">
    <source>
        <dbReference type="EMBL" id="AKC70953.1"/>
    </source>
</evidence>
<dbReference type="KEGG" id="pox:MB84_17960"/>
<keyword evidence="2" id="KW-1185">Reference proteome</keyword>
<dbReference type="AlphaFoldDB" id="A0A0E3U831"/>
<dbReference type="GO" id="GO:0036424">
    <property type="term" value="F:L-phosphoserine phosphatase activity"/>
    <property type="evidence" value="ECO:0007669"/>
    <property type="project" value="TreeGrafter"/>
</dbReference>
<gene>
    <name evidence="1" type="ORF">MB84_17960</name>
</gene>
<dbReference type="Gene3D" id="1.20.1440.100">
    <property type="entry name" value="SG protein - dephosphorylation function"/>
    <property type="match status" value="1"/>
</dbReference>
<evidence type="ECO:0000313" key="2">
    <source>
        <dbReference type="Proteomes" id="UP000035050"/>
    </source>
</evidence>
<dbReference type="GO" id="GO:0005737">
    <property type="term" value="C:cytoplasm"/>
    <property type="evidence" value="ECO:0007669"/>
    <property type="project" value="TreeGrafter"/>
</dbReference>
<dbReference type="HOGENOM" id="CLU_052657_2_1_4"/>
<dbReference type="RefSeq" id="WP_046292128.1">
    <property type="nucleotide sequence ID" value="NZ_CP011253.3"/>
</dbReference>
<dbReference type="NCBIfam" id="TIGR01490">
    <property type="entry name" value="HAD-SF-IB-hyp1"/>
    <property type="match status" value="1"/>
</dbReference>
<dbReference type="SUPFAM" id="SSF56784">
    <property type="entry name" value="HAD-like"/>
    <property type="match status" value="1"/>
</dbReference>
<dbReference type="InterPro" id="IPR036412">
    <property type="entry name" value="HAD-like_sf"/>
</dbReference>
<dbReference type="Pfam" id="PF12710">
    <property type="entry name" value="HAD"/>
    <property type="match status" value="1"/>
</dbReference>
<organism evidence="1 2">
    <name type="scientific">Pandoraea oxalativorans</name>
    <dbReference type="NCBI Taxonomy" id="573737"/>
    <lineage>
        <taxon>Bacteria</taxon>
        <taxon>Pseudomonadati</taxon>
        <taxon>Pseudomonadota</taxon>
        <taxon>Betaproteobacteria</taxon>
        <taxon>Burkholderiales</taxon>
        <taxon>Burkholderiaceae</taxon>
        <taxon>Pandoraea</taxon>
    </lineage>
</organism>
<dbReference type="EMBL" id="CP011253">
    <property type="protein sequence ID" value="AKC70953.1"/>
    <property type="molecule type" value="Genomic_DNA"/>
</dbReference>
<protein>
    <submittedName>
        <fullName evidence="1">HAD family hydrolase</fullName>
    </submittedName>
</protein>
<dbReference type="InterPro" id="IPR023214">
    <property type="entry name" value="HAD_sf"/>
</dbReference>